<dbReference type="RefSeq" id="WP_073428921.1">
    <property type="nucleotide sequence ID" value="NZ_CADFGY010000004.1"/>
</dbReference>
<feature type="compositionally biased region" description="Low complexity" evidence="1">
    <location>
        <begin position="25"/>
        <end position="45"/>
    </location>
</feature>
<dbReference type="AlphaFoldDB" id="A0A1M6NXK4"/>
<feature type="region of interest" description="Disordered" evidence="1">
    <location>
        <begin position="1"/>
        <end position="94"/>
    </location>
</feature>
<organism evidence="2 3">
    <name type="scientific">Paraburkholderia terricola</name>
    <dbReference type="NCBI Taxonomy" id="169427"/>
    <lineage>
        <taxon>Bacteria</taxon>
        <taxon>Pseudomonadati</taxon>
        <taxon>Pseudomonadota</taxon>
        <taxon>Betaproteobacteria</taxon>
        <taxon>Burkholderiales</taxon>
        <taxon>Burkholderiaceae</taxon>
        <taxon>Paraburkholderia</taxon>
    </lineage>
</organism>
<reference evidence="2 3" key="1">
    <citation type="submission" date="2016-11" db="EMBL/GenBank/DDBJ databases">
        <authorList>
            <person name="Jaros S."/>
            <person name="Januszkiewicz K."/>
            <person name="Wedrychowicz H."/>
        </authorList>
    </citation>
    <scope>NUCLEOTIDE SEQUENCE [LARGE SCALE GENOMIC DNA]</scope>
    <source>
        <strain evidence="2 3">LMG 20594</strain>
    </source>
</reference>
<evidence type="ECO:0000313" key="2">
    <source>
        <dbReference type="EMBL" id="SHK00455.1"/>
    </source>
</evidence>
<accession>A0A1M6NXK4</accession>
<evidence type="ECO:0000256" key="1">
    <source>
        <dbReference type="SAM" id="MobiDB-lite"/>
    </source>
</evidence>
<feature type="region of interest" description="Disordered" evidence="1">
    <location>
        <begin position="816"/>
        <end position="854"/>
    </location>
</feature>
<dbReference type="Proteomes" id="UP000184395">
    <property type="component" value="Unassembled WGS sequence"/>
</dbReference>
<feature type="compositionally biased region" description="Gly residues" evidence="1">
    <location>
        <begin position="1"/>
        <end position="11"/>
    </location>
</feature>
<sequence length="854" mass="91613">MTRISGTGGSPHGPASSRDEQRPQSTSASGSRRLASAASSALPARRVARAQAGASQPATANLPPRGRAPAKRSRDESGLDAGAGASGSGPAGAKMRRRMGCDVLAASLKMLADNPLNGLAKVAKQLEVPANFIARYVGRDGLRKGPEVFQAFPDYPEYAASIQDSLRRMGRPEDAEALAAEPATEGRGRERKQVTAQMVFDALSASQRDGGRKPAGTMREWVTVEGWQQRNLADRLAKTADYPEWREQIQACARALGILPAGHQLPEPAAKTRRGFGADQLVRALRLVLERRQAAAGGGPRLPAWKQHLRDSLGLDTDTVFNWITSEGRLRRPASSVSQLPGYEQASARIRQLLTELGHADLVTALPDGAGQRQRMCASKIVEGLAALADNPGISMKALELTLGITYTQLVRYLGIDGAPMPLEQIADMPDYASNVGALRDGLLRLGRPEVAAALPTPRRVADVAGSSGMSAHELLSVADARLHDVVDVARALRAESGKPLEDITRAGGSVRPLARILLDEQGMVREVSHIEPMLTGTDAGTRMRLNRLLDRLAAAIAPAAAASPAQHAPMKPVLLTAWGNAPDRMLIVDRETTQPTAGSRARLRGIYAANPGLIQAQRSYEGERVPQVLRWLSTVLKRRFPEGHEIQCFFRPATGSGPGTIVVSSNVREVNERLQAFLQSEDLEVLLDEAGAHGPADQTDRGWRHGTKLATRINPAADPHPTPESDEVFAAIAARHFHVPLRGEVFNGMSVNLHAERRIQNELGKTFQESVDLKRLAGTMRPCGSCADELGAAPEVHRGPYWMNRSARAGTSSDEAMARDAQAGAGTSITLARNGRLTFEHDTDSDSDAEPAE</sequence>
<protein>
    <submittedName>
        <fullName evidence="2">Uncharacterized protein</fullName>
    </submittedName>
</protein>
<proteinExistence type="predicted"/>
<evidence type="ECO:0000313" key="3">
    <source>
        <dbReference type="Proteomes" id="UP000184395"/>
    </source>
</evidence>
<dbReference type="EMBL" id="FRAB01000011">
    <property type="protein sequence ID" value="SHK00455.1"/>
    <property type="molecule type" value="Genomic_DNA"/>
</dbReference>
<feature type="region of interest" description="Disordered" evidence="1">
    <location>
        <begin position="172"/>
        <end position="191"/>
    </location>
</feature>
<name>A0A1M6NXK4_9BURK</name>
<dbReference type="OrthoDB" id="9148641at2"/>
<gene>
    <name evidence="2" type="ORF">SAMN05192548_1011109</name>
</gene>